<reference evidence="1" key="1">
    <citation type="submission" date="2021-05" db="EMBL/GenBank/DDBJ databases">
        <title>Complete genome sequence of the cellulolytic planctomycete Telmatocola sphagniphila SP2T and characterization of the first cellulase from planctomycetes.</title>
        <authorList>
            <person name="Rakitin A.L."/>
            <person name="Beletsky A.V."/>
            <person name="Naumoff D.G."/>
            <person name="Kulichevskaya I.S."/>
            <person name="Mardanov A.V."/>
            <person name="Ravin N.V."/>
            <person name="Dedysh S.N."/>
        </authorList>
    </citation>
    <scope>NUCLEOTIDE SEQUENCE</scope>
    <source>
        <strain evidence="1">SP2T</strain>
    </source>
</reference>
<dbReference type="Proteomes" id="UP000676194">
    <property type="component" value="Chromosome"/>
</dbReference>
<evidence type="ECO:0000313" key="1">
    <source>
        <dbReference type="EMBL" id="QVL31517.1"/>
    </source>
</evidence>
<name>A0A8E6B539_9BACT</name>
<accession>A0A8E6B539</accession>
<protein>
    <submittedName>
        <fullName evidence="1">Uncharacterized protein</fullName>
    </submittedName>
</protein>
<organism evidence="1 2">
    <name type="scientific">Telmatocola sphagniphila</name>
    <dbReference type="NCBI Taxonomy" id="1123043"/>
    <lineage>
        <taxon>Bacteria</taxon>
        <taxon>Pseudomonadati</taxon>
        <taxon>Planctomycetota</taxon>
        <taxon>Planctomycetia</taxon>
        <taxon>Gemmatales</taxon>
        <taxon>Gemmataceae</taxon>
    </lineage>
</organism>
<dbReference type="KEGG" id="tsph:KIH39_22130"/>
<proteinExistence type="predicted"/>
<evidence type="ECO:0000313" key="2">
    <source>
        <dbReference type="Proteomes" id="UP000676194"/>
    </source>
</evidence>
<keyword evidence="2" id="KW-1185">Reference proteome</keyword>
<dbReference type="RefSeq" id="WP_213495471.1">
    <property type="nucleotide sequence ID" value="NZ_CP074694.1"/>
</dbReference>
<sequence>MNEIERFFHDLSRIAPFMEELVMVPESHFFYDVFSGSIVLPDELPKAAPISFDCLRFVFKYRTGLQVGEP</sequence>
<dbReference type="AlphaFoldDB" id="A0A8E6B539"/>
<dbReference type="EMBL" id="CP074694">
    <property type="protein sequence ID" value="QVL31517.1"/>
    <property type="molecule type" value="Genomic_DNA"/>
</dbReference>
<gene>
    <name evidence="1" type="ORF">KIH39_22130</name>
</gene>